<dbReference type="AlphaFoldDB" id="A0A3P8J487"/>
<proteinExistence type="predicted"/>
<sequence>MITVNGERLWATLNEMATIGATPAGGVTRLTLSEEDRRPGICCATGRWRRGLATVSTAWAICLSAGRGKIRRWRRC</sequence>
<protein>
    <submittedName>
        <fullName evidence="1">N-carbamoyl-L-amino acid hydrolase</fullName>
        <ecNumber evidence="1">3.5.1.87</ecNumber>
    </submittedName>
</protein>
<reference evidence="1 2" key="1">
    <citation type="submission" date="2018-12" db="EMBL/GenBank/DDBJ databases">
        <authorList>
            <consortium name="Pathogen Informatics"/>
        </authorList>
    </citation>
    <scope>NUCLEOTIDE SEQUENCE [LARGE SCALE GENOMIC DNA]</scope>
    <source>
        <strain evidence="1 2">NCTC13098</strain>
    </source>
</reference>
<dbReference type="EC" id="3.5.1.87" evidence="1"/>
<keyword evidence="1" id="KW-0378">Hydrolase</keyword>
<organism evidence="1 2">
    <name type="scientific">Raoultella terrigena</name>
    <name type="common">Klebsiella terrigena</name>
    <dbReference type="NCBI Taxonomy" id="577"/>
    <lineage>
        <taxon>Bacteria</taxon>
        <taxon>Pseudomonadati</taxon>
        <taxon>Pseudomonadota</taxon>
        <taxon>Gammaproteobacteria</taxon>
        <taxon>Enterobacterales</taxon>
        <taxon>Enterobacteriaceae</taxon>
        <taxon>Klebsiella/Raoultella group</taxon>
        <taxon>Raoultella</taxon>
    </lineage>
</organism>
<gene>
    <name evidence="1" type="primary">amaB_4</name>
    <name evidence="1" type="ORF">NCTC13098_05553</name>
</gene>
<dbReference type="GO" id="GO:0050538">
    <property type="term" value="F:N-carbamoyl-L-amino-acid hydrolase activity"/>
    <property type="evidence" value="ECO:0007669"/>
    <property type="project" value="UniProtKB-EC"/>
</dbReference>
<accession>A0A3P8J487</accession>
<evidence type="ECO:0000313" key="2">
    <source>
        <dbReference type="Proteomes" id="UP000274346"/>
    </source>
</evidence>
<evidence type="ECO:0000313" key="1">
    <source>
        <dbReference type="EMBL" id="VDR29149.1"/>
    </source>
</evidence>
<dbReference type="Proteomes" id="UP000274346">
    <property type="component" value="Chromosome"/>
</dbReference>
<dbReference type="EMBL" id="LR131271">
    <property type="protein sequence ID" value="VDR29149.1"/>
    <property type="molecule type" value="Genomic_DNA"/>
</dbReference>
<dbReference type="Gene3D" id="3.40.630.10">
    <property type="entry name" value="Zn peptidases"/>
    <property type="match status" value="1"/>
</dbReference>
<name>A0A3P8J487_RAOTE</name>
<dbReference type="KEGG" id="rtg:NCTC13098_05553"/>